<keyword evidence="3" id="KW-0326">Glycosidase</keyword>
<reference evidence="6 7" key="1">
    <citation type="submission" date="2011-10" db="EMBL/GenBank/DDBJ databases">
        <title>Genome Sequence of Commensalibacter intestini A911, isolated from Drosophila gut.</title>
        <authorList>
            <person name="Lee W.-J."/>
            <person name="Kim E.-K."/>
        </authorList>
    </citation>
    <scope>NUCLEOTIDE SEQUENCE [LARGE SCALE GENOMIC DNA]</scope>
    <source>
        <strain evidence="6 7">A911</strain>
    </source>
</reference>
<dbReference type="Proteomes" id="UP000005939">
    <property type="component" value="Unassembled WGS sequence"/>
</dbReference>
<dbReference type="PANTHER" id="PTHR12631">
    <property type="entry name" value="ALPHA-L-IDURONIDASE"/>
    <property type="match status" value="1"/>
</dbReference>
<dbReference type="GO" id="GO:0004553">
    <property type="term" value="F:hydrolase activity, hydrolyzing O-glycosyl compounds"/>
    <property type="evidence" value="ECO:0007669"/>
    <property type="project" value="TreeGrafter"/>
</dbReference>
<evidence type="ECO:0000259" key="5">
    <source>
        <dbReference type="Pfam" id="PF01229"/>
    </source>
</evidence>
<feature type="domain" description="Glycosyl hydrolases family 39 N-terminal catalytic" evidence="5">
    <location>
        <begin position="171"/>
        <end position="320"/>
    </location>
</feature>
<dbReference type="STRING" id="1088868.CIN_12410"/>
<sequence>MVFSINITKGSRNSGAGASGILKQVNGVNGMPIAIAPGFPDLQDQFNQMGITHIRLHDCFGVADIDDGFVANRSSNQNQLIPNVPLLSQEKAKTFIADFVNKRTIFPYAAAGMRANDLTLASQSPNFATTDSYLKQILNNVASVNPGNIQREVFFRVGRTLDGGYEVPANFDIYASLVGQIVQRYAIDYQSVGLPRKVTYWEIWNEPDLTFFWNNNNPQVYYEFYSKVARMIKSIDPSAKVGGAGVANGYNPGGAYLDGLLNYCRSTGTPIDFLSWHYYGNRTGDPLNVIDIGNSIQSALNRYGYSNIESICSEWNSSPFSTVNTFSKVQSAKNAAYIVSSLIGMQYCKTDKAYYYRGDGSSFGMFNDNGQPLKPSKKTFCTYAAQSFNLFTRLFETPYILNQSNTFSTGLTTLAAENATGNKMNIIAANFEVGYGFVTGEVPADQYYKQYYLDTSKTVNQLTSTANKNKWFGGSDPRKLSSNNAVEQNRTVADLPTFGSLPSRSRSYGLSNTGLGVQINGIGSNYQGYLLTVYRIKEGGRLDRMTPEEVSSSIAAYMSNGILHITDTGAGSSTVTLYSVEFTTGPNGNTTDPNGGTNSGGNTGGGGIINGNTNSVTYEVPIAAGIRTPLGMVLPQNYMFIANQQYKLTISKGVSSCTAGNGIDVTVNRCAKVGDAQYSYKNSVFTPFISGILQSYGSTLIGSSFVYLAGGGKVTCTLTPL</sequence>
<dbReference type="PATRIC" id="fig|1088868.3.peg.1245"/>
<protein>
    <recommendedName>
        <fullName evidence="5">Glycosyl hydrolases family 39 N-terminal catalytic domain-containing protein</fullName>
    </recommendedName>
</protein>
<dbReference type="Pfam" id="PF01229">
    <property type="entry name" value="Glyco_hydro_39"/>
    <property type="match status" value="1"/>
</dbReference>
<dbReference type="Gene3D" id="3.20.20.80">
    <property type="entry name" value="Glycosidases"/>
    <property type="match status" value="1"/>
</dbReference>
<dbReference type="PANTHER" id="PTHR12631:SF10">
    <property type="entry name" value="BETA-XYLOSIDASE-LIKE PROTEIN-RELATED"/>
    <property type="match status" value="1"/>
</dbReference>
<evidence type="ECO:0000256" key="1">
    <source>
        <dbReference type="ARBA" id="ARBA00008875"/>
    </source>
</evidence>
<comment type="caution">
    <text evidence="6">The sequence shown here is derived from an EMBL/GenBank/DDBJ whole genome shotgun (WGS) entry which is preliminary data.</text>
</comment>
<keyword evidence="2" id="KW-0378">Hydrolase</keyword>
<dbReference type="InterPro" id="IPR051923">
    <property type="entry name" value="Glycosyl_Hydrolase_39"/>
</dbReference>
<feature type="region of interest" description="Disordered" evidence="4">
    <location>
        <begin position="585"/>
        <end position="608"/>
    </location>
</feature>
<dbReference type="OrthoDB" id="9815836at2"/>
<evidence type="ECO:0000313" key="7">
    <source>
        <dbReference type="Proteomes" id="UP000005939"/>
    </source>
</evidence>
<evidence type="ECO:0000256" key="3">
    <source>
        <dbReference type="ARBA" id="ARBA00023295"/>
    </source>
</evidence>
<dbReference type="InterPro" id="IPR049166">
    <property type="entry name" value="GH39_cat"/>
</dbReference>
<dbReference type="EMBL" id="AGFR01000007">
    <property type="protein sequence ID" value="EHD13882.1"/>
    <property type="molecule type" value="Genomic_DNA"/>
</dbReference>
<evidence type="ECO:0000256" key="2">
    <source>
        <dbReference type="ARBA" id="ARBA00022801"/>
    </source>
</evidence>
<feature type="compositionally biased region" description="Gly residues" evidence="4">
    <location>
        <begin position="597"/>
        <end position="608"/>
    </location>
</feature>
<dbReference type="eggNOG" id="COG3664">
    <property type="taxonomic scope" value="Bacteria"/>
</dbReference>
<name>G6F188_9PROT</name>
<evidence type="ECO:0000313" key="6">
    <source>
        <dbReference type="EMBL" id="EHD13882.1"/>
    </source>
</evidence>
<feature type="compositionally biased region" description="Low complexity" evidence="4">
    <location>
        <begin position="585"/>
        <end position="596"/>
    </location>
</feature>
<accession>G6F188</accession>
<dbReference type="RefSeq" id="WP_008854231.1">
    <property type="nucleotide sequence ID" value="NZ_AGFR01000007.1"/>
</dbReference>
<dbReference type="InterPro" id="IPR017853">
    <property type="entry name" value="GH"/>
</dbReference>
<gene>
    <name evidence="6" type="ORF">CIN_12410</name>
</gene>
<comment type="similarity">
    <text evidence="1">Belongs to the glycosyl hydrolase 39 family.</text>
</comment>
<dbReference type="AlphaFoldDB" id="G6F188"/>
<evidence type="ECO:0000256" key="4">
    <source>
        <dbReference type="SAM" id="MobiDB-lite"/>
    </source>
</evidence>
<dbReference type="SUPFAM" id="SSF51445">
    <property type="entry name" value="(Trans)glycosidases"/>
    <property type="match status" value="1"/>
</dbReference>
<organism evidence="6 7">
    <name type="scientific">Commensalibacter intestini A911</name>
    <dbReference type="NCBI Taxonomy" id="1088868"/>
    <lineage>
        <taxon>Bacteria</taxon>
        <taxon>Pseudomonadati</taxon>
        <taxon>Pseudomonadota</taxon>
        <taxon>Alphaproteobacteria</taxon>
        <taxon>Acetobacterales</taxon>
        <taxon>Acetobacteraceae</taxon>
    </lineage>
</organism>
<proteinExistence type="inferred from homology"/>